<reference evidence="9 10" key="1">
    <citation type="journal article" date="2017" name="Front. Genet.">
        <title>Draft sequencing of the heterozygous diploid genome of Satsuma (Citrus unshiu Marc.) using a hybrid assembly approach.</title>
        <authorList>
            <person name="Shimizu T."/>
            <person name="Tanizawa Y."/>
            <person name="Mochizuki T."/>
            <person name="Nagasaki H."/>
            <person name="Yoshioka T."/>
            <person name="Toyoda A."/>
            <person name="Fujiyama A."/>
            <person name="Kaminuma E."/>
            <person name="Nakamura Y."/>
        </authorList>
    </citation>
    <scope>NUCLEOTIDE SEQUENCE [LARGE SCALE GENOMIC DNA]</scope>
    <source>
        <strain evidence="10">cv. Miyagawa wase</strain>
    </source>
</reference>
<protein>
    <recommendedName>
        <fullName evidence="8">Major facilitator superfamily (MFS) profile domain-containing protein</fullName>
    </recommendedName>
</protein>
<feature type="transmembrane region" description="Helical" evidence="7">
    <location>
        <begin position="76"/>
        <end position="97"/>
    </location>
</feature>
<evidence type="ECO:0000256" key="2">
    <source>
        <dbReference type="ARBA" id="ARBA00010992"/>
    </source>
</evidence>
<evidence type="ECO:0000256" key="7">
    <source>
        <dbReference type="SAM" id="Phobius"/>
    </source>
</evidence>
<dbReference type="GO" id="GO:0016020">
    <property type="term" value="C:membrane"/>
    <property type="evidence" value="ECO:0007669"/>
    <property type="project" value="UniProtKB-SubCell"/>
</dbReference>
<feature type="transmembrane region" description="Helical" evidence="7">
    <location>
        <begin position="272"/>
        <end position="297"/>
    </location>
</feature>
<accession>A0A2H5Q2E7</accession>
<organism evidence="9 10">
    <name type="scientific">Citrus unshiu</name>
    <name type="common">Satsuma mandarin</name>
    <name type="synonym">Citrus nobilis var. unshiu</name>
    <dbReference type="NCBI Taxonomy" id="55188"/>
    <lineage>
        <taxon>Eukaryota</taxon>
        <taxon>Viridiplantae</taxon>
        <taxon>Streptophyta</taxon>
        <taxon>Embryophyta</taxon>
        <taxon>Tracheophyta</taxon>
        <taxon>Spermatophyta</taxon>
        <taxon>Magnoliopsida</taxon>
        <taxon>eudicotyledons</taxon>
        <taxon>Gunneridae</taxon>
        <taxon>Pentapetalae</taxon>
        <taxon>rosids</taxon>
        <taxon>malvids</taxon>
        <taxon>Sapindales</taxon>
        <taxon>Rutaceae</taxon>
        <taxon>Aurantioideae</taxon>
        <taxon>Citrus</taxon>
    </lineage>
</organism>
<feature type="transmembrane region" description="Helical" evidence="7">
    <location>
        <begin position="227"/>
        <end position="250"/>
    </location>
</feature>
<sequence length="378" mass="40482">MQGSDSSATPAVILSTLVAICGSVAYGCSVGYSSPVEAGITADLGLSLIEAMWLSDLFCIFGWLAIAFSKDAWSLYLGRCSLGIGLELMTYVIPIYIAEITPKNVRGAFTAANQLLVASGLSVIYLVGTVVSWRALALIAAVPCLLQVVGLFFIPESPRWLKKSLKLLYSALRGKTADISMESADIRVGVGLMVMQPLVGSAAIACYASYIFAAAELMNIQGNDSMNLLFVTDLLTAIIQLPAIVASVLLTDKSGRRPLLLDTNHWNEVTPVLAYIGIMGFSVLYSVGIGGLPSVIMSEIFPINIKGSVGSLVIQLHNCSSWIVTYTFLSMMEWSTTGTFSIFWVICAAAVLFVVFLVPETKGQTLEEIQISIIKSSQ</sequence>
<dbReference type="Gene3D" id="1.20.1250.20">
    <property type="entry name" value="MFS general substrate transporter like domains"/>
    <property type="match status" value="2"/>
</dbReference>
<evidence type="ECO:0000259" key="8">
    <source>
        <dbReference type="PROSITE" id="PS50850"/>
    </source>
</evidence>
<feature type="transmembrane region" description="Helical" evidence="7">
    <location>
        <begin position="51"/>
        <end position="69"/>
    </location>
</feature>
<dbReference type="AlphaFoldDB" id="A0A2H5Q2E7"/>
<dbReference type="EMBL" id="BDQV01000192">
    <property type="protein sequence ID" value="GAY58809.1"/>
    <property type="molecule type" value="Genomic_DNA"/>
</dbReference>
<evidence type="ECO:0000256" key="5">
    <source>
        <dbReference type="ARBA" id="ARBA00022989"/>
    </source>
</evidence>
<keyword evidence="3" id="KW-0813">Transport</keyword>
<dbReference type="InterPro" id="IPR050549">
    <property type="entry name" value="MFS_Trehalose_Transporter"/>
</dbReference>
<dbReference type="GO" id="GO:0022857">
    <property type="term" value="F:transmembrane transporter activity"/>
    <property type="evidence" value="ECO:0007669"/>
    <property type="project" value="InterPro"/>
</dbReference>
<evidence type="ECO:0000256" key="4">
    <source>
        <dbReference type="ARBA" id="ARBA00022692"/>
    </source>
</evidence>
<dbReference type="PROSITE" id="PS50850">
    <property type="entry name" value="MFS"/>
    <property type="match status" value="1"/>
</dbReference>
<dbReference type="PANTHER" id="PTHR48021">
    <property type="match status" value="1"/>
</dbReference>
<keyword evidence="6 7" id="KW-0472">Membrane</keyword>
<dbReference type="Pfam" id="PF00083">
    <property type="entry name" value="Sugar_tr"/>
    <property type="match status" value="2"/>
</dbReference>
<keyword evidence="5 7" id="KW-1133">Transmembrane helix</keyword>
<comment type="subcellular location">
    <subcellularLocation>
        <location evidence="1">Membrane</location>
        <topology evidence="1">Multi-pass membrane protein</topology>
    </subcellularLocation>
</comment>
<keyword evidence="3" id="KW-0762">Sugar transport</keyword>
<proteinExistence type="inferred from homology"/>
<dbReference type="InterPro" id="IPR005828">
    <property type="entry name" value="MFS_sugar_transport-like"/>
</dbReference>
<evidence type="ECO:0000256" key="1">
    <source>
        <dbReference type="ARBA" id="ARBA00004141"/>
    </source>
</evidence>
<comment type="similarity">
    <text evidence="2">Belongs to the major facilitator superfamily. Sugar transporter (TC 2.A.1.1) family.</text>
</comment>
<dbReference type="Proteomes" id="UP000236630">
    <property type="component" value="Unassembled WGS sequence"/>
</dbReference>
<feature type="transmembrane region" description="Helical" evidence="7">
    <location>
        <begin position="341"/>
        <end position="358"/>
    </location>
</feature>
<dbReference type="InterPro" id="IPR036259">
    <property type="entry name" value="MFS_trans_sf"/>
</dbReference>
<evidence type="ECO:0000313" key="9">
    <source>
        <dbReference type="EMBL" id="GAY58809.1"/>
    </source>
</evidence>
<feature type="domain" description="Major facilitator superfamily (MFS) profile" evidence="8">
    <location>
        <begin position="1"/>
        <end position="362"/>
    </location>
</feature>
<evidence type="ECO:0000256" key="6">
    <source>
        <dbReference type="ARBA" id="ARBA00023136"/>
    </source>
</evidence>
<feature type="transmembrane region" description="Helical" evidence="7">
    <location>
        <begin position="190"/>
        <end position="215"/>
    </location>
</feature>
<gene>
    <name evidence="9" type="ORF">CUMW_189710</name>
</gene>
<dbReference type="InterPro" id="IPR020846">
    <property type="entry name" value="MFS_dom"/>
</dbReference>
<feature type="transmembrane region" description="Helical" evidence="7">
    <location>
        <begin position="309"/>
        <end position="329"/>
    </location>
</feature>
<keyword evidence="10" id="KW-1185">Reference proteome</keyword>
<dbReference type="PANTHER" id="PTHR48021:SF48">
    <property type="entry name" value="MAJOR FACILITATOR SUPERFAMILY (MFS) PROFILE DOMAIN-CONTAINING PROTEIN"/>
    <property type="match status" value="1"/>
</dbReference>
<evidence type="ECO:0000256" key="3">
    <source>
        <dbReference type="ARBA" id="ARBA00022597"/>
    </source>
</evidence>
<feature type="transmembrane region" description="Helical" evidence="7">
    <location>
        <begin position="135"/>
        <end position="154"/>
    </location>
</feature>
<evidence type="ECO:0000313" key="10">
    <source>
        <dbReference type="Proteomes" id="UP000236630"/>
    </source>
</evidence>
<comment type="caution">
    <text evidence="9">The sequence shown here is derived from an EMBL/GenBank/DDBJ whole genome shotgun (WGS) entry which is preliminary data.</text>
</comment>
<feature type="transmembrane region" description="Helical" evidence="7">
    <location>
        <begin position="109"/>
        <end position="128"/>
    </location>
</feature>
<name>A0A2H5Q2E7_CITUN</name>
<keyword evidence="4 7" id="KW-0812">Transmembrane</keyword>
<dbReference type="SUPFAM" id="SSF103473">
    <property type="entry name" value="MFS general substrate transporter"/>
    <property type="match status" value="1"/>
</dbReference>